<gene>
    <name evidence="1" type="ORF">EZS28_033685</name>
</gene>
<organism evidence="1 2">
    <name type="scientific">Streblomastix strix</name>
    <dbReference type="NCBI Taxonomy" id="222440"/>
    <lineage>
        <taxon>Eukaryota</taxon>
        <taxon>Metamonada</taxon>
        <taxon>Preaxostyla</taxon>
        <taxon>Oxymonadida</taxon>
        <taxon>Streblomastigidae</taxon>
        <taxon>Streblomastix</taxon>
    </lineage>
</organism>
<sequence length="116" mass="13487">MTQLKPSYTLVQVRINRMNEEKRIAKEVAEKMFKKECLPGEFVGRLKFVTGFGNIPENMTPHLFKVPGESINLQMKMITRCRPGLFEFQHQDIISMIQNLIRRQKEAGDGILMFSI</sequence>
<protein>
    <submittedName>
        <fullName evidence="1">Uncharacterized protein</fullName>
    </submittedName>
</protein>
<dbReference type="Proteomes" id="UP000324800">
    <property type="component" value="Unassembled WGS sequence"/>
</dbReference>
<dbReference type="AlphaFoldDB" id="A0A5J4UJS0"/>
<proteinExistence type="predicted"/>
<evidence type="ECO:0000313" key="2">
    <source>
        <dbReference type="Proteomes" id="UP000324800"/>
    </source>
</evidence>
<name>A0A5J4UJS0_9EUKA</name>
<accession>A0A5J4UJS0</accession>
<reference evidence="1 2" key="1">
    <citation type="submission" date="2019-03" db="EMBL/GenBank/DDBJ databases">
        <title>Single cell metagenomics reveals metabolic interactions within the superorganism composed of flagellate Streblomastix strix and complex community of Bacteroidetes bacteria on its surface.</title>
        <authorList>
            <person name="Treitli S.C."/>
            <person name="Kolisko M."/>
            <person name="Husnik F."/>
            <person name="Keeling P."/>
            <person name="Hampl V."/>
        </authorList>
    </citation>
    <scope>NUCLEOTIDE SEQUENCE [LARGE SCALE GENOMIC DNA]</scope>
    <source>
        <strain evidence="1">ST1C</strain>
    </source>
</reference>
<comment type="caution">
    <text evidence="1">The sequence shown here is derived from an EMBL/GenBank/DDBJ whole genome shotgun (WGS) entry which is preliminary data.</text>
</comment>
<dbReference type="EMBL" id="SNRW01015059">
    <property type="protein sequence ID" value="KAA6370788.1"/>
    <property type="molecule type" value="Genomic_DNA"/>
</dbReference>
<evidence type="ECO:0000313" key="1">
    <source>
        <dbReference type="EMBL" id="KAA6370788.1"/>
    </source>
</evidence>